<sequence length="98" mass="10853">MSDDSFAAATLALTRLKEAGFQPEEVPGAEQVLGLRFTRTFDRNDPDFKDEVVVLDEDKCSARRSAKHTLPLIEFGTVVDVVAKVLDWPPLESSEDTT</sequence>
<proteinExistence type="predicted"/>
<protein>
    <submittedName>
        <fullName evidence="1">Uncharacterized protein</fullName>
    </submittedName>
</protein>
<gene>
    <name evidence="1" type="ORF">ACFFH7_36675</name>
</gene>
<name>A0ABV6N3X5_9PSEU</name>
<organism evidence="1 2">
    <name type="scientific">Kutzneria chonburiensis</name>
    <dbReference type="NCBI Taxonomy" id="1483604"/>
    <lineage>
        <taxon>Bacteria</taxon>
        <taxon>Bacillati</taxon>
        <taxon>Actinomycetota</taxon>
        <taxon>Actinomycetes</taxon>
        <taxon>Pseudonocardiales</taxon>
        <taxon>Pseudonocardiaceae</taxon>
        <taxon>Kutzneria</taxon>
    </lineage>
</organism>
<evidence type="ECO:0000313" key="1">
    <source>
        <dbReference type="EMBL" id="MFC0547094.1"/>
    </source>
</evidence>
<keyword evidence="2" id="KW-1185">Reference proteome</keyword>
<comment type="caution">
    <text evidence="1">The sequence shown here is derived from an EMBL/GenBank/DDBJ whole genome shotgun (WGS) entry which is preliminary data.</text>
</comment>
<dbReference type="EMBL" id="JBHLUD010000013">
    <property type="protein sequence ID" value="MFC0547094.1"/>
    <property type="molecule type" value="Genomic_DNA"/>
</dbReference>
<evidence type="ECO:0000313" key="2">
    <source>
        <dbReference type="Proteomes" id="UP001589810"/>
    </source>
</evidence>
<dbReference type="RefSeq" id="WP_273937330.1">
    <property type="nucleotide sequence ID" value="NZ_CP097263.1"/>
</dbReference>
<accession>A0ABV6N3X5</accession>
<reference evidence="1 2" key="1">
    <citation type="submission" date="2024-09" db="EMBL/GenBank/DDBJ databases">
        <authorList>
            <person name="Sun Q."/>
            <person name="Mori K."/>
        </authorList>
    </citation>
    <scope>NUCLEOTIDE SEQUENCE [LARGE SCALE GENOMIC DNA]</scope>
    <source>
        <strain evidence="1 2">TBRC 1432</strain>
    </source>
</reference>
<dbReference type="Proteomes" id="UP001589810">
    <property type="component" value="Unassembled WGS sequence"/>
</dbReference>